<dbReference type="InterPro" id="IPR005828">
    <property type="entry name" value="MFS_sugar_transport-like"/>
</dbReference>
<dbReference type="InterPro" id="IPR036259">
    <property type="entry name" value="MFS_trans_sf"/>
</dbReference>
<feature type="transmembrane region" description="Helical" evidence="5">
    <location>
        <begin position="120"/>
        <end position="140"/>
    </location>
</feature>
<feature type="transmembrane region" description="Helical" evidence="5">
    <location>
        <begin position="267"/>
        <end position="286"/>
    </location>
</feature>
<keyword evidence="7" id="KW-0762">Sugar transport</keyword>
<gene>
    <name evidence="7" type="ORF">DdX_04872</name>
</gene>
<feature type="transmembrane region" description="Helical" evidence="5">
    <location>
        <begin position="334"/>
        <end position="357"/>
    </location>
</feature>
<dbReference type="GO" id="GO:0016020">
    <property type="term" value="C:membrane"/>
    <property type="evidence" value="ECO:0007669"/>
    <property type="project" value="UniProtKB-SubCell"/>
</dbReference>
<name>A0AAD4NDP4_9BILA</name>
<dbReference type="PANTHER" id="PTHR23503">
    <property type="entry name" value="SOLUTE CARRIER FAMILY 2"/>
    <property type="match status" value="1"/>
</dbReference>
<feature type="transmembrane region" description="Helical" evidence="5">
    <location>
        <begin position="60"/>
        <end position="82"/>
    </location>
</feature>
<evidence type="ECO:0000259" key="6">
    <source>
        <dbReference type="PROSITE" id="PS50850"/>
    </source>
</evidence>
<feature type="transmembrane region" description="Helical" evidence="5">
    <location>
        <begin position="406"/>
        <end position="433"/>
    </location>
</feature>
<evidence type="ECO:0000256" key="1">
    <source>
        <dbReference type="ARBA" id="ARBA00004141"/>
    </source>
</evidence>
<proteinExistence type="predicted"/>
<comment type="caution">
    <text evidence="7">The sequence shown here is derived from an EMBL/GenBank/DDBJ whole genome shotgun (WGS) entry which is preliminary data.</text>
</comment>
<keyword evidence="8" id="KW-1185">Reference proteome</keyword>
<keyword evidence="3 5" id="KW-1133">Transmembrane helix</keyword>
<dbReference type="Proteomes" id="UP001201812">
    <property type="component" value="Unassembled WGS sequence"/>
</dbReference>
<evidence type="ECO:0000256" key="5">
    <source>
        <dbReference type="SAM" id="Phobius"/>
    </source>
</evidence>
<feature type="transmembrane region" description="Helical" evidence="5">
    <location>
        <begin position="369"/>
        <end position="394"/>
    </location>
</feature>
<dbReference type="InterPro" id="IPR020846">
    <property type="entry name" value="MFS_dom"/>
</dbReference>
<evidence type="ECO:0000256" key="3">
    <source>
        <dbReference type="ARBA" id="ARBA00022989"/>
    </source>
</evidence>
<keyword evidence="7" id="KW-0813">Transport</keyword>
<dbReference type="Gene3D" id="1.20.1250.20">
    <property type="entry name" value="MFS general substrate transporter like domains"/>
    <property type="match status" value="1"/>
</dbReference>
<evidence type="ECO:0000256" key="2">
    <source>
        <dbReference type="ARBA" id="ARBA00022692"/>
    </source>
</evidence>
<dbReference type="EMBL" id="JAKKPZ010000005">
    <property type="protein sequence ID" value="KAI1720631.1"/>
    <property type="molecule type" value="Genomic_DNA"/>
</dbReference>
<feature type="domain" description="Major facilitator superfamily (MFS) profile" evidence="6">
    <location>
        <begin position="10"/>
        <end position="464"/>
    </location>
</feature>
<evidence type="ECO:0000313" key="8">
    <source>
        <dbReference type="Proteomes" id="UP001201812"/>
    </source>
</evidence>
<accession>A0AAD4NDP4</accession>
<evidence type="ECO:0000313" key="7">
    <source>
        <dbReference type="EMBL" id="KAI1720631.1"/>
    </source>
</evidence>
<sequence length="643" mass="71827">MSKNTRLLSVTIFHAIFSNFGDIEANVMSYMSVPVRKFFAKSLNSHYNINTTTSSAEFQLIYSTIASSFFIGVLFGGCIMGTLMDTYGRKSTSVYIRSTLGILAALSMIMGYYLNFIELFVLGQFLAGVVAALKTVLFVYMAECVPDSNRGFTAMVLGAGGNFLLLFVAPFCLPQMFANDRDWWLLPAFCLVLAMIHLFIAAYFPESPKHLYIAQNQRELSRSAVIFYHGSTTNMDIITDEYERESHLTRNNKVTLKMLWKNPRLRWSTIIVLIAAFVPASSLINLKSQYLEPMLMTFGLDQSKAMISTMLMTAVTSPLCLLAPFVVERFGRRPLFILITVLSTFELVFVSIAQSLVDLRHVQSSDPTGWFIPTVGVFGCFMGSASSMLGILNMTPILTGECCPHAARALVTTIVQVVPMILVLLLVISYPIVTANYGVLFLLPMLVLSATLAALLFKYLPETKGLPVDQIFRGLSVQPDQSSSCLSESEAPILISDDELSSNYEFKKSDTFVMQMNMGTEVVYSDDFCELTDEMLKIKKYFFPTLRAKFIQVRDIRVVYFEAQKDAKYAQRRTWGLAKNSVHWAADFSRCIPGEKFGKTDIIIDVEDGIKKGFTVSDADSFLSALRNVAPISLIIVDNLNIQ</sequence>
<dbReference type="PANTHER" id="PTHR23503:SF123">
    <property type="entry name" value="MAJOR FACILITATOR SUPERFAMILY (MFS) PROFILE DOMAIN-CONTAINING PROTEIN"/>
    <property type="match status" value="1"/>
</dbReference>
<dbReference type="AlphaFoldDB" id="A0AAD4NDP4"/>
<comment type="subcellular location">
    <subcellularLocation>
        <location evidence="1">Membrane</location>
        <topology evidence="1">Multi-pass membrane protein</topology>
    </subcellularLocation>
</comment>
<organism evidence="7 8">
    <name type="scientific">Ditylenchus destructor</name>
    <dbReference type="NCBI Taxonomy" id="166010"/>
    <lineage>
        <taxon>Eukaryota</taxon>
        <taxon>Metazoa</taxon>
        <taxon>Ecdysozoa</taxon>
        <taxon>Nematoda</taxon>
        <taxon>Chromadorea</taxon>
        <taxon>Rhabditida</taxon>
        <taxon>Tylenchina</taxon>
        <taxon>Tylenchomorpha</taxon>
        <taxon>Sphaerularioidea</taxon>
        <taxon>Anguinidae</taxon>
        <taxon>Anguininae</taxon>
        <taxon>Ditylenchus</taxon>
    </lineage>
</organism>
<feature type="transmembrane region" description="Helical" evidence="5">
    <location>
        <begin position="439"/>
        <end position="457"/>
    </location>
</feature>
<dbReference type="PROSITE" id="PS50850">
    <property type="entry name" value="MFS"/>
    <property type="match status" value="1"/>
</dbReference>
<keyword evidence="2 5" id="KW-0812">Transmembrane</keyword>
<evidence type="ECO:0000256" key="4">
    <source>
        <dbReference type="ARBA" id="ARBA00023136"/>
    </source>
</evidence>
<dbReference type="Pfam" id="PF00083">
    <property type="entry name" value="Sugar_tr"/>
    <property type="match status" value="1"/>
</dbReference>
<dbReference type="InterPro" id="IPR045263">
    <property type="entry name" value="GLUT"/>
</dbReference>
<dbReference type="SUPFAM" id="SSF103473">
    <property type="entry name" value="MFS general substrate transporter"/>
    <property type="match status" value="1"/>
</dbReference>
<feature type="transmembrane region" description="Helical" evidence="5">
    <location>
        <begin position="94"/>
        <end position="114"/>
    </location>
</feature>
<reference evidence="7" key="1">
    <citation type="submission" date="2022-01" db="EMBL/GenBank/DDBJ databases">
        <title>Genome Sequence Resource for Two Populations of Ditylenchus destructor, the Migratory Endoparasitic Phytonematode.</title>
        <authorList>
            <person name="Zhang H."/>
            <person name="Lin R."/>
            <person name="Xie B."/>
        </authorList>
    </citation>
    <scope>NUCLEOTIDE SEQUENCE</scope>
    <source>
        <strain evidence="7">BazhouSP</strain>
    </source>
</reference>
<feature type="transmembrane region" description="Helical" evidence="5">
    <location>
        <begin position="183"/>
        <end position="204"/>
    </location>
</feature>
<feature type="transmembrane region" description="Helical" evidence="5">
    <location>
        <begin position="306"/>
        <end position="327"/>
    </location>
</feature>
<dbReference type="GO" id="GO:0015149">
    <property type="term" value="F:hexose transmembrane transporter activity"/>
    <property type="evidence" value="ECO:0007669"/>
    <property type="project" value="TreeGrafter"/>
</dbReference>
<keyword evidence="4 5" id="KW-0472">Membrane</keyword>
<protein>
    <submittedName>
        <fullName evidence="7">Sugar transporter domain-containing protein</fullName>
    </submittedName>
</protein>
<feature type="transmembrane region" description="Helical" evidence="5">
    <location>
        <begin position="152"/>
        <end position="177"/>
    </location>
</feature>